<dbReference type="InterPro" id="IPR012433">
    <property type="entry name" value="Imm11"/>
</dbReference>
<sequence length="207" mass="23814">MISSLPERRRGKARARRFYVVGLDFRFQTAPGWEMENLAAVAGEREVLIAPRGRGFPPFPEPPRLVIDNSLGRAPRDWELFHDYWLASDRMKNLLERLDLEGVRFVRCETRYRDGRAAPTYWLCDVIRVLDAVDEAKSVLKIEHPTPDRKVYNLSGRSSLLFKEDSVGAAHIFRLCFYPMIVCDQVVKDACKEAGMRGIGFTDTTKY</sequence>
<evidence type="ECO:0000313" key="2">
    <source>
        <dbReference type="EMBL" id="MVT71677.1"/>
    </source>
</evidence>
<accession>A0A844SYY2</accession>
<proteinExistence type="predicted"/>
<evidence type="ECO:0000313" key="3">
    <source>
        <dbReference type="Proteomes" id="UP000449969"/>
    </source>
</evidence>
<dbReference type="Proteomes" id="UP000449969">
    <property type="component" value="Unassembled WGS sequence"/>
</dbReference>
<feature type="domain" description="Immunity MXAN-0049 protein" evidence="1">
    <location>
        <begin position="21"/>
        <end position="204"/>
    </location>
</feature>
<dbReference type="OrthoDB" id="8362313at2"/>
<dbReference type="EMBL" id="WQNE01000001">
    <property type="protein sequence ID" value="MVT71677.1"/>
    <property type="molecule type" value="Genomic_DNA"/>
</dbReference>
<name>A0A844SYY2_9BRAD</name>
<organism evidence="2 3">
    <name type="scientific">Bradyrhizobium cajani</name>
    <dbReference type="NCBI Taxonomy" id="1928661"/>
    <lineage>
        <taxon>Bacteria</taxon>
        <taxon>Pseudomonadati</taxon>
        <taxon>Pseudomonadota</taxon>
        <taxon>Alphaproteobacteria</taxon>
        <taxon>Hyphomicrobiales</taxon>
        <taxon>Nitrobacteraceae</taxon>
        <taxon>Bradyrhizobium</taxon>
    </lineage>
</organism>
<keyword evidence="3" id="KW-1185">Reference proteome</keyword>
<gene>
    <name evidence="2" type="ORF">GPL20_00855</name>
</gene>
<dbReference type="AlphaFoldDB" id="A0A844SYY2"/>
<dbReference type="Pfam" id="PF07791">
    <property type="entry name" value="Imm11"/>
    <property type="match status" value="1"/>
</dbReference>
<evidence type="ECO:0000259" key="1">
    <source>
        <dbReference type="Pfam" id="PF07791"/>
    </source>
</evidence>
<protein>
    <submittedName>
        <fullName evidence="2">DUF1629 domain-containing protein</fullName>
    </submittedName>
</protein>
<reference evidence="2 3" key="1">
    <citation type="submission" date="2019-12" db="EMBL/GenBank/DDBJ databases">
        <title>Draft genome sequences Bradyrhizobium cajani AMBPC1010, Bradyrhizobium pachyrhizi AMBPC1040 and Bradyrhizobium yuanmingense ALSPC3051, three plant growth promoting strains isolated from nodules of Cajanus cajan L. in Dominican Republic.</title>
        <authorList>
            <person name="Flores-Felix J.D."/>
            <person name="Araujo J."/>
            <person name="Diaz-Alcantara C."/>
            <person name="Gonzalez-Andres F."/>
            <person name="Velazquez E."/>
        </authorList>
    </citation>
    <scope>NUCLEOTIDE SEQUENCE [LARGE SCALE GENOMIC DNA]</scope>
    <source>
        <strain evidence="2 3">1010</strain>
    </source>
</reference>
<comment type="caution">
    <text evidence="2">The sequence shown here is derived from an EMBL/GenBank/DDBJ whole genome shotgun (WGS) entry which is preliminary data.</text>
</comment>